<dbReference type="EMBL" id="MU001692">
    <property type="protein sequence ID" value="KAF2454270.1"/>
    <property type="molecule type" value="Genomic_DNA"/>
</dbReference>
<keyword evidence="2" id="KW-1185">Reference proteome</keyword>
<organism evidence="1 2">
    <name type="scientific">Lineolata rhizophorae</name>
    <dbReference type="NCBI Taxonomy" id="578093"/>
    <lineage>
        <taxon>Eukaryota</taxon>
        <taxon>Fungi</taxon>
        <taxon>Dikarya</taxon>
        <taxon>Ascomycota</taxon>
        <taxon>Pezizomycotina</taxon>
        <taxon>Dothideomycetes</taxon>
        <taxon>Dothideomycetes incertae sedis</taxon>
        <taxon>Lineolatales</taxon>
        <taxon>Lineolataceae</taxon>
        <taxon>Lineolata</taxon>
    </lineage>
</organism>
<dbReference type="AlphaFoldDB" id="A0A6A6NR28"/>
<reference evidence="1" key="1">
    <citation type="journal article" date="2020" name="Stud. Mycol.">
        <title>101 Dothideomycetes genomes: a test case for predicting lifestyles and emergence of pathogens.</title>
        <authorList>
            <person name="Haridas S."/>
            <person name="Albert R."/>
            <person name="Binder M."/>
            <person name="Bloem J."/>
            <person name="Labutti K."/>
            <person name="Salamov A."/>
            <person name="Andreopoulos B."/>
            <person name="Baker S."/>
            <person name="Barry K."/>
            <person name="Bills G."/>
            <person name="Bluhm B."/>
            <person name="Cannon C."/>
            <person name="Castanera R."/>
            <person name="Culley D."/>
            <person name="Daum C."/>
            <person name="Ezra D."/>
            <person name="Gonzalez J."/>
            <person name="Henrissat B."/>
            <person name="Kuo A."/>
            <person name="Liang C."/>
            <person name="Lipzen A."/>
            <person name="Lutzoni F."/>
            <person name="Magnuson J."/>
            <person name="Mondo S."/>
            <person name="Nolan M."/>
            <person name="Ohm R."/>
            <person name="Pangilinan J."/>
            <person name="Park H.-J."/>
            <person name="Ramirez L."/>
            <person name="Alfaro M."/>
            <person name="Sun H."/>
            <person name="Tritt A."/>
            <person name="Yoshinaga Y."/>
            <person name="Zwiers L.-H."/>
            <person name="Turgeon B."/>
            <person name="Goodwin S."/>
            <person name="Spatafora J."/>
            <person name="Crous P."/>
            <person name="Grigoriev I."/>
        </authorList>
    </citation>
    <scope>NUCLEOTIDE SEQUENCE</scope>
    <source>
        <strain evidence="1">ATCC 16933</strain>
    </source>
</reference>
<sequence length="56" mass="6735">MDRPISPSSRVQRSIFDSRRVRAPNRSLHTFALRRERPDSRSVRAVFTFFFNFCFL</sequence>
<evidence type="ECO:0000313" key="1">
    <source>
        <dbReference type="EMBL" id="KAF2454270.1"/>
    </source>
</evidence>
<gene>
    <name evidence="1" type="ORF">BDY21DRAFT_353472</name>
</gene>
<name>A0A6A6NR28_9PEZI</name>
<proteinExistence type="predicted"/>
<accession>A0A6A6NR28</accession>
<protein>
    <submittedName>
        <fullName evidence="1">Uncharacterized protein</fullName>
    </submittedName>
</protein>
<dbReference type="Proteomes" id="UP000799766">
    <property type="component" value="Unassembled WGS sequence"/>
</dbReference>
<evidence type="ECO:0000313" key="2">
    <source>
        <dbReference type="Proteomes" id="UP000799766"/>
    </source>
</evidence>